<dbReference type="PANTHER" id="PTHR33148:SF6">
    <property type="entry name" value="DUF4228 DOMAIN-CONTAINING PROTEIN"/>
    <property type="match status" value="1"/>
</dbReference>
<dbReference type="EMBL" id="JBCNJP010000007">
    <property type="protein sequence ID" value="KAK9074710.1"/>
    <property type="molecule type" value="Genomic_DNA"/>
</dbReference>
<keyword evidence="2" id="KW-1185">Reference proteome</keyword>
<dbReference type="PANTHER" id="PTHR33148">
    <property type="entry name" value="PLASTID MOVEMENT IMPAIRED PROTEIN-RELATED"/>
    <property type="match status" value="1"/>
</dbReference>
<proteinExistence type="predicted"/>
<organism evidence="1 2">
    <name type="scientific">Deinandra increscens subsp. villosa</name>
    <dbReference type="NCBI Taxonomy" id="3103831"/>
    <lineage>
        <taxon>Eukaryota</taxon>
        <taxon>Viridiplantae</taxon>
        <taxon>Streptophyta</taxon>
        <taxon>Embryophyta</taxon>
        <taxon>Tracheophyta</taxon>
        <taxon>Spermatophyta</taxon>
        <taxon>Magnoliopsida</taxon>
        <taxon>eudicotyledons</taxon>
        <taxon>Gunneridae</taxon>
        <taxon>Pentapetalae</taxon>
        <taxon>asterids</taxon>
        <taxon>campanulids</taxon>
        <taxon>Asterales</taxon>
        <taxon>Asteraceae</taxon>
        <taxon>Asteroideae</taxon>
        <taxon>Heliantheae alliance</taxon>
        <taxon>Madieae</taxon>
        <taxon>Madiinae</taxon>
        <taxon>Deinandra</taxon>
    </lineage>
</organism>
<evidence type="ECO:0000313" key="1">
    <source>
        <dbReference type="EMBL" id="KAK9074710.1"/>
    </source>
</evidence>
<accession>A0AAP0DGF5</accession>
<dbReference type="Proteomes" id="UP001408789">
    <property type="component" value="Unassembled WGS sequence"/>
</dbReference>
<evidence type="ECO:0000313" key="2">
    <source>
        <dbReference type="Proteomes" id="UP001408789"/>
    </source>
</evidence>
<reference evidence="1 2" key="1">
    <citation type="submission" date="2024-04" db="EMBL/GenBank/DDBJ databases">
        <title>The reference genome of an endangered Asteraceae, Deinandra increscens subsp. villosa, native to the Central Coast of California.</title>
        <authorList>
            <person name="Guilliams M."/>
            <person name="Hasenstab-Lehman K."/>
            <person name="Meyer R."/>
            <person name="Mcevoy S."/>
        </authorList>
    </citation>
    <scope>NUCLEOTIDE SEQUENCE [LARGE SCALE GENOMIC DNA]</scope>
    <source>
        <tissue evidence="1">Leaf</tissue>
    </source>
</reference>
<dbReference type="AlphaFoldDB" id="A0AAP0DGF5"/>
<gene>
    <name evidence="1" type="ORF">SSX86_003028</name>
</gene>
<sequence>MGNSLSGADRGKKKKAKVMKIDGEIFKLTIPVKVFQVIKDYPAYVLLESTTFKRFGIRANPLDPEEFLEAGKVYFLVELPKLPESEKKEVMSSRSVSEVPVVRAESGGGLDECGSVQVKVRLPKAEVDKLVRKSIDDEELAERIVDFYVRRRPIRRYFDG</sequence>
<dbReference type="Pfam" id="PF14009">
    <property type="entry name" value="PADRE"/>
    <property type="match status" value="1"/>
</dbReference>
<protein>
    <submittedName>
        <fullName evidence="1">Uncharacterized protein</fullName>
    </submittedName>
</protein>
<name>A0AAP0DGF5_9ASTR</name>
<comment type="caution">
    <text evidence="1">The sequence shown here is derived from an EMBL/GenBank/DDBJ whole genome shotgun (WGS) entry which is preliminary data.</text>
</comment>
<dbReference type="InterPro" id="IPR025322">
    <property type="entry name" value="PADRE_dom"/>
</dbReference>